<evidence type="ECO:0000256" key="1">
    <source>
        <dbReference type="ARBA" id="ARBA00004651"/>
    </source>
</evidence>
<dbReference type="PROSITE" id="PS00237">
    <property type="entry name" value="G_PROTEIN_RECEP_F1_1"/>
    <property type="match status" value="1"/>
</dbReference>
<dbReference type="Gene3D" id="1.20.1070.10">
    <property type="entry name" value="Rhodopsin 7-helix transmembrane proteins"/>
    <property type="match status" value="1"/>
</dbReference>
<dbReference type="InParanoid" id="A7SBG6"/>
<evidence type="ECO:0000256" key="2">
    <source>
        <dbReference type="ARBA" id="ARBA00022475"/>
    </source>
</evidence>
<evidence type="ECO:0000256" key="9">
    <source>
        <dbReference type="RuleBase" id="RU000688"/>
    </source>
</evidence>
<keyword evidence="2" id="KW-1003">Cell membrane</keyword>
<organism evidence="13 14">
    <name type="scientific">Nematostella vectensis</name>
    <name type="common">Starlet sea anemone</name>
    <dbReference type="NCBI Taxonomy" id="45351"/>
    <lineage>
        <taxon>Eukaryota</taxon>
        <taxon>Metazoa</taxon>
        <taxon>Cnidaria</taxon>
        <taxon>Anthozoa</taxon>
        <taxon>Hexacorallia</taxon>
        <taxon>Actiniaria</taxon>
        <taxon>Edwardsiidae</taxon>
        <taxon>Nematostella</taxon>
    </lineage>
</organism>
<feature type="domain" description="G-protein coupled receptors family 1 profile" evidence="12">
    <location>
        <begin position="86"/>
        <end position="275"/>
    </location>
</feature>
<dbReference type="InterPro" id="IPR050569">
    <property type="entry name" value="TAAR"/>
</dbReference>
<evidence type="ECO:0000256" key="7">
    <source>
        <dbReference type="ARBA" id="ARBA00023170"/>
    </source>
</evidence>
<feature type="transmembrane region" description="Helical" evidence="11">
    <location>
        <begin position="108"/>
        <end position="130"/>
    </location>
</feature>
<keyword evidence="5 9" id="KW-0297">G-protein coupled receptor</keyword>
<feature type="transmembrane region" description="Helical" evidence="11">
    <location>
        <begin position="255"/>
        <end position="277"/>
    </location>
</feature>
<dbReference type="HOGENOM" id="CLU_834969_0_0_1"/>
<gene>
    <name evidence="13" type="ORF">NEMVEDRAFT_v1g209698</name>
</gene>
<dbReference type="PANTHER" id="PTHR24249:SF372">
    <property type="entry name" value="G-PROTEIN COUPLED RECEPTORS FAMILY 1 PROFILE DOMAIN-CONTAINING PROTEIN"/>
    <property type="match status" value="1"/>
</dbReference>
<dbReference type="InterPro" id="IPR017452">
    <property type="entry name" value="GPCR_Rhodpsn_7TM"/>
</dbReference>
<evidence type="ECO:0000256" key="6">
    <source>
        <dbReference type="ARBA" id="ARBA00023136"/>
    </source>
</evidence>
<sequence length="333" mass="36843">MTPIGTATEQYNSRGSFCEHSCGHTAITTLGRSQFDQRFCEATIAGGLFVQPSLVVYKIAEILGNSRVSCLWFIISFLAGNVVSVVTLLTLTGIAIDRFLAVYLHLKYQDVISVYCVLKVFALFWVIALAPVAVRMVSTAKAYSVIVLFLLVSCFLLCFLSYFRLLKVTRRHQRQIRNLSHAAAAASNSTRDSFHGNHGNHGNSYDSQENANATKVRRTSITMLLIAGTFYISYLPILGFMVAISIYSYTSPIKAWANIAKTIVFAGSSVNPVLYCLRIKEIRRAMLASMCKILRRPVNPIILSPATNRRQVSLAQVSNTFRTNSGAMIDIDA</sequence>
<evidence type="ECO:0000256" key="8">
    <source>
        <dbReference type="ARBA" id="ARBA00023224"/>
    </source>
</evidence>
<evidence type="ECO:0000256" key="11">
    <source>
        <dbReference type="SAM" id="Phobius"/>
    </source>
</evidence>
<name>A7SBG6_NEMVE</name>
<reference evidence="13 14" key="1">
    <citation type="journal article" date="2007" name="Science">
        <title>Sea anemone genome reveals ancestral eumetazoan gene repertoire and genomic organization.</title>
        <authorList>
            <person name="Putnam N.H."/>
            <person name="Srivastava M."/>
            <person name="Hellsten U."/>
            <person name="Dirks B."/>
            <person name="Chapman J."/>
            <person name="Salamov A."/>
            <person name="Terry A."/>
            <person name="Shapiro H."/>
            <person name="Lindquist E."/>
            <person name="Kapitonov V.V."/>
            <person name="Jurka J."/>
            <person name="Genikhovich G."/>
            <person name="Grigoriev I.V."/>
            <person name="Lucas S.M."/>
            <person name="Steele R.E."/>
            <person name="Finnerty J.R."/>
            <person name="Technau U."/>
            <person name="Martindale M.Q."/>
            <person name="Rokhsar D.S."/>
        </authorList>
    </citation>
    <scope>NUCLEOTIDE SEQUENCE [LARGE SCALE GENOMIC DNA]</scope>
    <source>
        <strain evidence="14">CH2 X CH6</strain>
    </source>
</reference>
<accession>A7SBG6</accession>
<dbReference type="AlphaFoldDB" id="A7SBG6"/>
<keyword evidence="4 11" id="KW-1133">Transmembrane helix</keyword>
<dbReference type="PROSITE" id="PS50262">
    <property type="entry name" value="G_PROTEIN_RECEP_F1_2"/>
    <property type="match status" value="1"/>
</dbReference>
<keyword evidence="8 9" id="KW-0807">Transducer</keyword>
<evidence type="ECO:0000256" key="3">
    <source>
        <dbReference type="ARBA" id="ARBA00022692"/>
    </source>
</evidence>
<keyword evidence="7 9" id="KW-0675">Receptor</keyword>
<dbReference type="PANTHER" id="PTHR24249">
    <property type="entry name" value="HISTAMINE RECEPTOR-RELATED G-PROTEIN COUPLED RECEPTOR"/>
    <property type="match status" value="1"/>
</dbReference>
<comment type="subcellular location">
    <subcellularLocation>
        <location evidence="1">Cell membrane</location>
        <topology evidence="1">Multi-pass membrane protein</topology>
    </subcellularLocation>
</comment>
<feature type="transmembrane region" description="Helical" evidence="11">
    <location>
        <begin position="71"/>
        <end position="96"/>
    </location>
</feature>
<feature type="transmembrane region" description="Helical" evidence="11">
    <location>
        <begin position="142"/>
        <end position="165"/>
    </location>
</feature>
<dbReference type="PhylomeDB" id="A7SBG6"/>
<evidence type="ECO:0000256" key="5">
    <source>
        <dbReference type="ARBA" id="ARBA00023040"/>
    </source>
</evidence>
<keyword evidence="14" id="KW-1185">Reference proteome</keyword>
<dbReference type="InterPro" id="IPR000276">
    <property type="entry name" value="GPCR_Rhodpsn"/>
</dbReference>
<feature type="compositionally biased region" description="Polar residues" evidence="10">
    <location>
        <begin position="200"/>
        <end position="210"/>
    </location>
</feature>
<evidence type="ECO:0000313" key="14">
    <source>
        <dbReference type="Proteomes" id="UP000001593"/>
    </source>
</evidence>
<evidence type="ECO:0000313" key="13">
    <source>
        <dbReference type="EMBL" id="EDO38917.1"/>
    </source>
</evidence>
<evidence type="ECO:0000259" key="12">
    <source>
        <dbReference type="PROSITE" id="PS50262"/>
    </source>
</evidence>
<keyword evidence="6 11" id="KW-0472">Membrane</keyword>
<feature type="region of interest" description="Disordered" evidence="10">
    <location>
        <begin position="187"/>
        <end position="210"/>
    </location>
</feature>
<proteinExistence type="inferred from homology"/>
<dbReference type="PRINTS" id="PR00237">
    <property type="entry name" value="GPCRRHODOPSN"/>
</dbReference>
<dbReference type="GO" id="GO:0007186">
    <property type="term" value="P:G protein-coupled receptor signaling pathway"/>
    <property type="evidence" value="ECO:0000318"/>
    <property type="project" value="GO_Central"/>
</dbReference>
<evidence type="ECO:0000256" key="4">
    <source>
        <dbReference type="ARBA" id="ARBA00022989"/>
    </source>
</evidence>
<dbReference type="SUPFAM" id="SSF81321">
    <property type="entry name" value="Family A G protein-coupled receptor-like"/>
    <property type="match status" value="1"/>
</dbReference>
<dbReference type="GO" id="GO:0005886">
    <property type="term" value="C:plasma membrane"/>
    <property type="evidence" value="ECO:0000318"/>
    <property type="project" value="GO_Central"/>
</dbReference>
<dbReference type="GO" id="GO:0001609">
    <property type="term" value="F:G protein-coupled adenosine receptor activity"/>
    <property type="evidence" value="ECO:0000318"/>
    <property type="project" value="GO_Central"/>
</dbReference>
<comment type="similarity">
    <text evidence="9">Belongs to the G-protein coupled receptor 1 family.</text>
</comment>
<dbReference type="Proteomes" id="UP000001593">
    <property type="component" value="Unassembled WGS sequence"/>
</dbReference>
<dbReference type="EMBL" id="DS469616">
    <property type="protein sequence ID" value="EDO38917.1"/>
    <property type="molecule type" value="Genomic_DNA"/>
</dbReference>
<dbReference type="CDD" id="cd00637">
    <property type="entry name" value="7tm_classA_rhodopsin-like"/>
    <property type="match status" value="1"/>
</dbReference>
<feature type="transmembrane region" description="Helical" evidence="11">
    <location>
        <begin position="224"/>
        <end position="249"/>
    </location>
</feature>
<protein>
    <recommendedName>
        <fullName evidence="12">G-protein coupled receptors family 1 profile domain-containing protein</fullName>
    </recommendedName>
</protein>
<evidence type="ECO:0000256" key="10">
    <source>
        <dbReference type="SAM" id="MobiDB-lite"/>
    </source>
</evidence>
<keyword evidence="3 9" id="KW-0812">Transmembrane</keyword>
<dbReference type="OMA" id="RRTSITM"/>
<dbReference type="Pfam" id="PF00001">
    <property type="entry name" value="7tm_1"/>
    <property type="match status" value="1"/>
</dbReference>